<feature type="signal peptide" evidence="1">
    <location>
        <begin position="1"/>
        <end position="31"/>
    </location>
</feature>
<dbReference type="SUPFAM" id="SSF51126">
    <property type="entry name" value="Pectin lyase-like"/>
    <property type="match status" value="1"/>
</dbReference>
<accession>A0A932HW34</accession>
<evidence type="ECO:0000313" key="2">
    <source>
        <dbReference type="EMBL" id="MBI3126764.1"/>
    </source>
</evidence>
<dbReference type="EMBL" id="JACPUR010000011">
    <property type="protein sequence ID" value="MBI3126764.1"/>
    <property type="molecule type" value="Genomic_DNA"/>
</dbReference>
<feature type="non-terminal residue" evidence="2">
    <location>
        <position position="100"/>
    </location>
</feature>
<reference evidence="2" key="1">
    <citation type="submission" date="2020-07" db="EMBL/GenBank/DDBJ databases">
        <title>Huge and variable diversity of episymbiotic CPR bacteria and DPANN archaea in groundwater ecosystems.</title>
        <authorList>
            <person name="He C.Y."/>
            <person name="Keren R."/>
            <person name="Whittaker M."/>
            <person name="Farag I.F."/>
            <person name="Doudna J."/>
            <person name="Cate J.H.D."/>
            <person name="Banfield J.F."/>
        </authorList>
    </citation>
    <scope>NUCLEOTIDE SEQUENCE</scope>
    <source>
        <strain evidence="2">NC_groundwater_763_Ag_S-0.2um_68_21</strain>
    </source>
</reference>
<dbReference type="Proteomes" id="UP000782312">
    <property type="component" value="Unassembled WGS sequence"/>
</dbReference>
<feature type="chain" id="PRO_5037759984" description="SH3 domain-containing protein" evidence="1">
    <location>
        <begin position="32"/>
        <end position="100"/>
    </location>
</feature>
<evidence type="ECO:0000256" key="1">
    <source>
        <dbReference type="SAM" id="SignalP"/>
    </source>
</evidence>
<proteinExistence type="predicted"/>
<dbReference type="AlphaFoldDB" id="A0A932HW34"/>
<dbReference type="PROSITE" id="PS51318">
    <property type="entry name" value="TAT"/>
    <property type="match status" value="1"/>
</dbReference>
<dbReference type="InterPro" id="IPR006311">
    <property type="entry name" value="TAT_signal"/>
</dbReference>
<comment type="caution">
    <text evidence="2">The sequence shown here is derived from an EMBL/GenBank/DDBJ whole genome shotgun (WGS) entry which is preliminary data.</text>
</comment>
<evidence type="ECO:0008006" key="4">
    <source>
        <dbReference type="Google" id="ProtNLM"/>
    </source>
</evidence>
<gene>
    <name evidence="2" type="ORF">HYZ11_04075</name>
</gene>
<organism evidence="2 3">
    <name type="scientific">Tectimicrobiota bacterium</name>
    <dbReference type="NCBI Taxonomy" id="2528274"/>
    <lineage>
        <taxon>Bacteria</taxon>
        <taxon>Pseudomonadati</taxon>
        <taxon>Nitrospinota/Tectimicrobiota group</taxon>
        <taxon>Candidatus Tectimicrobiota</taxon>
    </lineage>
</organism>
<keyword evidence="1" id="KW-0732">Signal</keyword>
<dbReference type="InterPro" id="IPR011050">
    <property type="entry name" value="Pectin_lyase_fold/virulence"/>
</dbReference>
<sequence length="100" mass="10157">MKGRRAFPRSLCAFFALALAGTLFFPPPAPAAQTPAPPQAFLDTTLAAPAGQVIPVPSGGDLQAALNSAQPGDAIELQAGATFTGNFTLPNKAGSGWIHI</sequence>
<protein>
    <recommendedName>
        <fullName evidence="4">SH3 domain-containing protein</fullName>
    </recommendedName>
</protein>
<name>A0A932HW34_UNCTE</name>
<evidence type="ECO:0000313" key="3">
    <source>
        <dbReference type="Proteomes" id="UP000782312"/>
    </source>
</evidence>